<name>A0A914QKC1_9BILA</name>
<evidence type="ECO:0000313" key="3">
    <source>
        <dbReference type="WBParaSite" id="PDA_v2.g3973.t1"/>
    </source>
</evidence>
<dbReference type="Proteomes" id="UP000887578">
    <property type="component" value="Unplaced"/>
</dbReference>
<evidence type="ECO:0000313" key="2">
    <source>
        <dbReference type="Proteomes" id="UP000887578"/>
    </source>
</evidence>
<keyword evidence="2" id="KW-1185">Reference proteome</keyword>
<reference evidence="3" key="1">
    <citation type="submission" date="2022-11" db="UniProtKB">
        <authorList>
            <consortium name="WormBaseParasite"/>
        </authorList>
    </citation>
    <scope>IDENTIFICATION</scope>
</reference>
<keyword evidence="1" id="KW-1133">Transmembrane helix</keyword>
<feature type="transmembrane region" description="Helical" evidence="1">
    <location>
        <begin position="62"/>
        <end position="85"/>
    </location>
</feature>
<keyword evidence="1" id="KW-0812">Transmembrane</keyword>
<protein>
    <submittedName>
        <fullName evidence="3">Uncharacterized protein</fullName>
    </submittedName>
</protein>
<organism evidence="2 3">
    <name type="scientific">Panagrolaimus davidi</name>
    <dbReference type="NCBI Taxonomy" id="227884"/>
    <lineage>
        <taxon>Eukaryota</taxon>
        <taxon>Metazoa</taxon>
        <taxon>Ecdysozoa</taxon>
        <taxon>Nematoda</taxon>
        <taxon>Chromadorea</taxon>
        <taxon>Rhabditida</taxon>
        <taxon>Tylenchina</taxon>
        <taxon>Panagrolaimomorpha</taxon>
        <taxon>Panagrolaimoidea</taxon>
        <taxon>Panagrolaimidae</taxon>
        <taxon>Panagrolaimus</taxon>
    </lineage>
</organism>
<dbReference type="WBParaSite" id="PDA_v2.g3973.t1">
    <property type="protein sequence ID" value="PDA_v2.g3973.t1"/>
    <property type="gene ID" value="PDA_v2.g3973"/>
</dbReference>
<keyword evidence="1" id="KW-0472">Membrane</keyword>
<accession>A0A914QKC1</accession>
<sequence length="89" mass="9941">MSRIIFDQRLGNISISMTDSQKSMKWDQSSSSEGQSSKALEIFDDMRVPSMPKGNEKLPMGFIANIGPMFAVSAIGIGMAIYWLIRHKK</sequence>
<proteinExistence type="predicted"/>
<evidence type="ECO:0000256" key="1">
    <source>
        <dbReference type="SAM" id="Phobius"/>
    </source>
</evidence>
<dbReference type="AlphaFoldDB" id="A0A914QKC1"/>